<evidence type="ECO:0000256" key="4">
    <source>
        <dbReference type="PROSITE-ProRule" id="PRU00175"/>
    </source>
</evidence>
<dbReference type="SUPFAM" id="SSF57850">
    <property type="entry name" value="RING/U-box"/>
    <property type="match status" value="2"/>
</dbReference>
<feature type="repeat" description="TPR" evidence="5">
    <location>
        <begin position="94"/>
        <end position="127"/>
    </location>
</feature>
<dbReference type="SMART" id="SM00464">
    <property type="entry name" value="LON"/>
    <property type="match status" value="1"/>
</dbReference>
<evidence type="ECO:0000259" key="7">
    <source>
        <dbReference type="PROSITE" id="PS50089"/>
    </source>
</evidence>
<dbReference type="Gene3D" id="2.30.130.40">
    <property type="entry name" value="LON domain-like"/>
    <property type="match status" value="1"/>
</dbReference>
<dbReference type="GO" id="GO:0061630">
    <property type="term" value="F:ubiquitin protein ligase activity"/>
    <property type="evidence" value="ECO:0007669"/>
    <property type="project" value="TreeGrafter"/>
</dbReference>
<dbReference type="Pfam" id="PF00097">
    <property type="entry name" value="zf-C3HC4"/>
    <property type="match status" value="1"/>
</dbReference>
<keyword evidence="1" id="KW-0479">Metal-binding</keyword>
<dbReference type="SMART" id="SM00184">
    <property type="entry name" value="RING"/>
    <property type="match status" value="2"/>
</dbReference>
<dbReference type="PANTHER" id="PTHR23327">
    <property type="entry name" value="RING FINGER PROTEIN 127"/>
    <property type="match status" value="1"/>
</dbReference>
<comment type="caution">
    <text evidence="9">The sequence shown here is derived from an EMBL/GenBank/DDBJ whole genome shotgun (WGS) entry which is preliminary data.</text>
</comment>
<dbReference type="GO" id="GO:0005737">
    <property type="term" value="C:cytoplasm"/>
    <property type="evidence" value="ECO:0007669"/>
    <property type="project" value="UniProtKB-ARBA"/>
</dbReference>
<dbReference type="SUPFAM" id="SSF88697">
    <property type="entry name" value="PUA domain-like"/>
    <property type="match status" value="1"/>
</dbReference>
<dbReference type="EMBL" id="JAPTSV010000008">
    <property type="protein sequence ID" value="KAJ1525044.1"/>
    <property type="molecule type" value="Genomic_DNA"/>
</dbReference>
<dbReference type="SMART" id="SM00028">
    <property type="entry name" value="TPR"/>
    <property type="match status" value="3"/>
</dbReference>
<dbReference type="InterPro" id="IPR046336">
    <property type="entry name" value="Lon_prtase_N_sf"/>
</dbReference>
<evidence type="ECO:0000313" key="9">
    <source>
        <dbReference type="EMBL" id="KAJ1525044.1"/>
    </source>
</evidence>
<evidence type="ECO:0000259" key="8">
    <source>
        <dbReference type="PROSITE" id="PS51787"/>
    </source>
</evidence>
<evidence type="ECO:0000313" key="10">
    <source>
        <dbReference type="Proteomes" id="UP001075354"/>
    </source>
</evidence>
<proteinExistence type="predicted"/>
<keyword evidence="2 4" id="KW-0863">Zinc-finger</keyword>
<feature type="domain" description="RING-type" evidence="7">
    <location>
        <begin position="28"/>
        <end position="64"/>
    </location>
</feature>
<dbReference type="Proteomes" id="UP001075354">
    <property type="component" value="Chromosome 8"/>
</dbReference>
<dbReference type="InterPro" id="IPR017907">
    <property type="entry name" value="Znf_RING_CS"/>
</dbReference>
<evidence type="ECO:0000256" key="2">
    <source>
        <dbReference type="ARBA" id="ARBA00022771"/>
    </source>
</evidence>
<dbReference type="Pfam" id="PF02190">
    <property type="entry name" value="LON_substr_bdg"/>
    <property type="match status" value="1"/>
</dbReference>
<keyword evidence="3" id="KW-0862">Zinc</keyword>
<dbReference type="Gene3D" id="1.25.40.10">
    <property type="entry name" value="Tetratricopeptide repeat domain"/>
    <property type="match status" value="1"/>
</dbReference>
<dbReference type="PANTHER" id="PTHR23327:SF42">
    <property type="entry name" value="LON PEPTIDASE N-TERMINAL DOMAIN AND RING FINGER PROTEIN C14F5.10C"/>
    <property type="match status" value="1"/>
</dbReference>
<dbReference type="PROSITE" id="PS51787">
    <property type="entry name" value="LON_N"/>
    <property type="match status" value="1"/>
</dbReference>
<evidence type="ECO:0000256" key="6">
    <source>
        <dbReference type="SAM" id="MobiDB-lite"/>
    </source>
</evidence>
<evidence type="ECO:0000256" key="3">
    <source>
        <dbReference type="ARBA" id="ARBA00022833"/>
    </source>
</evidence>
<evidence type="ECO:0000256" key="5">
    <source>
        <dbReference type="PROSITE-ProRule" id="PRU00339"/>
    </source>
</evidence>
<dbReference type="InterPro" id="IPR018957">
    <property type="entry name" value="Znf_C3HC4_RING-type"/>
</dbReference>
<reference evidence="9" key="1">
    <citation type="submission" date="2022-12" db="EMBL/GenBank/DDBJ databases">
        <title>Chromosome-level genome assembly of the bean flower thrips Megalurothrips usitatus.</title>
        <authorList>
            <person name="Ma L."/>
            <person name="Liu Q."/>
            <person name="Li H."/>
            <person name="Cai W."/>
        </authorList>
    </citation>
    <scope>NUCLEOTIDE SEQUENCE</scope>
    <source>
        <strain evidence="9">Cailab_2022a</strain>
    </source>
</reference>
<organism evidence="9 10">
    <name type="scientific">Megalurothrips usitatus</name>
    <name type="common">bean blossom thrips</name>
    <dbReference type="NCBI Taxonomy" id="439358"/>
    <lineage>
        <taxon>Eukaryota</taxon>
        <taxon>Metazoa</taxon>
        <taxon>Ecdysozoa</taxon>
        <taxon>Arthropoda</taxon>
        <taxon>Hexapoda</taxon>
        <taxon>Insecta</taxon>
        <taxon>Pterygota</taxon>
        <taxon>Neoptera</taxon>
        <taxon>Paraneoptera</taxon>
        <taxon>Thysanoptera</taxon>
        <taxon>Terebrantia</taxon>
        <taxon>Thripoidea</taxon>
        <taxon>Thripidae</taxon>
        <taxon>Megalurothrips</taxon>
    </lineage>
</organism>
<evidence type="ECO:0008006" key="11">
    <source>
        <dbReference type="Google" id="ProtNLM"/>
    </source>
</evidence>
<dbReference type="InterPro" id="IPR011990">
    <property type="entry name" value="TPR-like_helical_dom_sf"/>
</dbReference>
<dbReference type="InterPro" id="IPR019734">
    <property type="entry name" value="TPR_rpt"/>
</dbReference>
<dbReference type="SUPFAM" id="SSF48452">
    <property type="entry name" value="TPR-like"/>
    <property type="match status" value="1"/>
</dbReference>
<dbReference type="CDD" id="cd16514">
    <property type="entry name" value="RING-HC_LONFs_rpt2"/>
    <property type="match status" value="1"/>
</dbReference>
<protein>
    <recommendedName>
        <fullName evidence="11">LON peptidase N-terminal domain and RING finger protein 3</fullName>
    </recommendedName>
</protein>
<evidence type="ECO:0000256" key="1">
    <source>
        <dbReference type="ARBA" id="ARBA00022723"/>
    </source>
</evidence>
<sequence>MLDQLGGLGLVNDSRSVTCLRELSSLTCPACDCVLQGPVTLACGHTSCRRCLAGLDGRLTCPKCPYRTAPGVQVVTNVLVQRLVERWWGQELRAASLRDHGNALFHDGKVQDALRKYDEAVQLDPASPLLRSNRSHALYCMGRHQQALQDADEAVRLRPLWGKGHYRRGAALTALHRYEEALSAFCLGKGMAWRPSSSCSSDCEDSSDDEAHQARARAHAKAAAARGGARGGARGPSRGVATSLQHHGQDVGATGAPADPYLDSLLDRVFQDVEKLRRLEGREGELLRVEPRLVDHSELDCVLCCRTLWKPVTTPCGHTYCCMCLDRCLDYSFSCPLCMTSLSEYVTASPRSVTEWVEAALRQAAPRELAQRQVTHAQELSEQPVPVFVCTTAFPGVPCPLYVYEPRYRLMVRRCVESGTRTFGMAACVYRSGGPDRYAEFGTLLEVCDLVRLSDGSSILSTLGARRFRVLQRGERDGYDVANVQLLRDEPTPADRLPAVRQLHSLVRAKSELWLSSMGSELRAEIERSFGVMPVVEEGWEDSCDGPTWTWYLLAVLPLGPQLQVGILSTTSVEKRLRAIDKTLDHLAQRIRASRQQNQPTSS</sequence>
<keyword evidence="5" id="KW-0802">TPR repeat</keyword>
<dbReference type="PROSITE" id="PS00518">
    <property type="entry name" value="ZF_RING_1"/>
    <property type="match status" value="1"/>
</dbReference>
<dbReference type="GO" id="GO:0008270">
    <property type="term" value="F:zinc ion binding"/>
    <property type="evidence" value="ECO:0007669"/>
    <property type="project" value="UniProtKB-KW"/>
</dbReference>
<dbReference type="InterPro" id="IPR003111">
    <property type="entry name" value="Lon_prtase_N"/>
</dbReference>
<dbReference type="InterPro" id="IPR015947">
    <property type="entry name" value="PUA-like_sf"/>
</dbReference>
<dbReference type="Gene3D" id="3.30.40.10">
    <property type="entry name" value="Zinc/RING finger domain, C3HC4 (zinc finger)"/>
    <property type="match status" value="2"/>
</dbReference>
<feature type="domain" description="Lon N-terminal" evidence="8">
    <location>
        <begin position="380"/>
        <end position="588"/>
    </location>
</feature>
<accession>A0AAV7XK96</accession>
<name>A0AAV7XK96_9NEOP</name>
<dbReference type="AlphaFoldDB" id="A0AAV7XK96"/>
<feature type="domain" description="RING-type" evidence="7">
    <location>
        <begin position="301"/>
        <end position="338"/>
    </location>
</feature>
<dbReference type="PROSITE" id="PS50089">
    <property type="entry name" value="ZF_RING_2"/>
    <property type="match status" value="2"/>
</dbReference>
<gene>
    <name evidence="9" type="ORF">ONE63_009890</name>
</gene>
<dbReference type="PROSITE" id="PS50005">
    <property type="entry name" value="TPR"/>
    <property type="match status" value="1"/>
</dbReference>
<dbReference type="InterPro" id="IPR001841">
    <property type="entry name" value="Znf_RING"/>
</dbReference>
<keyword evidence="10" id="KW-1185">Reference proteome</keyword>
<dbReference type="InterPro" id="IPR013083">
    <property type="entry name" value="Znf_RING/FYVE/PHD"/>
</dbReference>
<feature type="region of interest" description="Disordered" evidence="6">
    <location>
        <begin position="198"/>
        <end position="256"/>
    </location>
</feature>